<gene>
    <name evidence="2" type="ORF">C7K25_02480</name>
</gene>
<feature type="transmembrane region" description="Helical" evidence="1">
    <location>
        <begin position="88"/>
        <end position="108"/>
    </location>
</feature>
<feature type="transmembrane region" description="Helical" evidence="1">
    <location>
        <begin position="29"/>
        <end position="48"/>
    </location>
</feature>
<comment type="caution">
    <text evidence="2">The sequence shown here is derived from an EMBL/GenBank/DDBJ whole genome shotgun (WGS) entry which is preliminary data.</text>
</comment>
<keyword evidence="1" id="KW-0812">Transmembrane</keyword>
<evidence type="ECO:0000313" key="3">
    <source>
        <dbReference type="Proteomes" id="UP001170379"/>
    </source>
</evidence>
<evidence type="ECO:0000256" key="1">
    <source>
        <dbReference type="SAM" id="Phobius"/>
    </source>
</evidence>
<reference evidence="2" key="2">
    <citation type="journal article" date="2022" name="Sci. Rep.">
        <title>In silico prediction of the enzymes involved in the degradation of the herbicide molinate by Gulosibacter molinativorax ON4T.</title>
        <authorList>
            <person name="Lopes A.R."/>
            <person name="Bunin E."/>
            <person name="Viana A.T."/>
            <person name="Froufe H."/>
            <person name="Munoz-Merida A."/>
            <person name="Pinho D."/>
            <person name="Figueiredo J."/>
            <person name="Barroso C."/>
            <person name="Vaz-Moreira I."/>
            <person name="Bellanger X."/>
            <person name="Egas C."/>
            <person name="Nunes O.C."/>
        </authorList>
    </citation>
    <scope>NUCLEOTIDE SEQUENCE</scope>
    <source>
        <strain evidence="2">ON4</strain>
    </source>
</reference>
<keyword evidence="3" id="KW-1185">Reference proteome</keyword>
<keyword evidence="1" id="KW-1133">Transmembrane helix</keyword>
<proteinExistence type="predicted"/>
<evidence type="ECO:0000313" key="2">
    <source>
        <dbReference type="EMBL" id="MDJ1370249.1"/>
    </source>
</evidence>
<feature type="transmembrane region" description="Helical" evidence="1">
    <location>
        <begin position="55"/>
        <end position="76"/>
    </location>
</feature>
<evidence type="ECO:0008006" key="4">
    <source>
        <dbReference type="Google" id="ProtNLM"/>
    </source>
</evidence>
<dbReference type="Proteomes" id="UP001170379">
    <property type="component" value="Unassembled WGS sequence"/>
</dbReference>
<name>A0ABT7C4X6_9MICO</name>
<sequence length="127" mass="13456">MPRITIVLGAVLIVAGVLAFLVSGLASWTALIPSILGAILLLCGLIALRRVRIGVHAALVVALVGVAGTFMNVLQLGQLFAGIAERPLAVIVSTLTFVLLLVYMVLGVRSFIVARRWKPSEQTALRD</sequence>
<accession>A0ABT7C4X6</accession>
<protein>
    <recommendedName>
        <fullName evidence="4">Cytochrome d ubiquinol oxidase subunit II</fullName>
    </recommendedName>
</protein>
<keyword evidence="1" id="KW-0472">Membrane</keyword>
<dbReference type="EMBL" id="PXVD01000003">
    <property type="protein sequence ID" value="MDJ1370249.1"/>
    <property type="molecule type" value="Genomic_DNA"/>
</dbReference>
<organism evidence="2 3">
    <name type="scientific">Gulosibacter molinativorax</name>
    <dbReference type="NCBI Taxonomy" id="256821"/>
    <lineage>
        <taxon>Bacteria</taxon>
        <taxon>Bacillati</taxon>
        <taxon>Actinomycetota</taxon>
        <taxon>Actinomycetes</taxon>
        <taxon>Micrococcales</taxon>
        <taxon>Microbacteriaceae</taxon>
        <taxon>Gulosibacter</taxon>
    </lineage>
</organism>
<reference evidence="2" key="1">
    <citation type="submission" date="2018-03" db="EMBL/GenBank/DDBJ databases">
        <authorList>
            <person name="Nunes O.C."/>
            <person name="Lopes A.R."/>
            <person name="Froufe H."/>
            <person name="Munoz-Merida A."/>
            <person name="Barroso C."/>
            <person name="Egas C."/>
        </authorList>
    </citation>
    <scope>NUCLEOTIDE SEQUENCE</scope>
    <source>
        <strain evidence="2">ON4</strain>
    </source>
</reference>